<evidence type="ECO:0000313" key="3">
    <source>
        <dbReference type="WBParaSite" id="BPAG_0001112201-mRNA-1"/>
    </source>
</evidence>
<sequence>MKSAQLHVPTIYILDSDRKIFISKFMNSKARTNMFNRIQCLKLYPTLSYFIHFPQMENFRRKDRNYFRSKSREVKGNQLMGKRKSTTENKVKEDALLVLFSLPFQLYFTSTFKNKLINHQSFIPYAITNIEIEDHDEEWSGKYQMEENKFCCEGKNKHRHSHQMKYESYLTILILLLPVLHTSNFRQMLLTMDRTKHPTFLNS</sequence>
<evidence type="ECO:0000313" key="2">
    <source>
        <dbReference type="Proteomes" id="UP000278627"/>
    </source>
</evidence>
<organism evidence="3">
    <name type="scientific">Brugia pahangi</name>
    <name type="common">Filarial nematode worm</name>
    <dbReference type="NCBI Taxonomy" id="6280"/>
    <lineage>
        <taxon>Eukaryota</taxon>
        <taxon>Metazoa</taxon>
        <taxon>Ecdysozoa</taxon>
        <taxon>Nematoda</taxon>
        <taxon>Chromadorea</taxon>
        <taxon>Rhabditida</taxon>
        <taxon>Spirurina</taxon>
        <taxon>Spiruromorpha</taxon>
        <taxon>Filarioidea</taxon>
        <taxon>Onchocercidae</taxon>
        <taxon>Brugia</taxon>
    </lineage>
</organism>
<keyword evidence="2" id="KW-1185">Reference proteome</keyword>
<reference evidence="1 2" key="2">
    <citation type="submission" date="2018-11" db="EMBL/GenBank/DDBJ databases">
        <authorList>
            <consortium name="Pathogen Informatics"/>
        </authorList>
    </citation>
    <scope>NUCLEOTIDE SEQUENCE [LARGE SCALE GENOMIC DNA]</scope>
</reference>
<reference evidence="3" key="1">
    <citation type="submission" date="2017-02" db="UniProtKB">
        <authorList>
            <consortium name="WormBaseParasite"/>
        </authorList>
    </citation>
    <scope>IDENTIFICATION</scope>
</reference>
<gene>
    <name evidence="1" type="ORF">BPAG_LOCUS11084</name>
</gene>
<evidence type="ECO:0000313" key="1">
    <source>
        <dbReference type="EMBL" id="VDN92270.1"/>
    </source>
</evidence>
<accession>A0A0N4TR65</accession>
<dbReference type="AlphaFoldDB" id="A0A0N4TR65"/>
<name>A0A0N4TR65_BRUPA</name>
<protein>
    <submittedName>
        <fullName evidence="1 3">Uncharacterized protein</fullName>
    </submittedName>
</protein>
<dbReference type="WBParaSite" id="BPAG_0001112201-mRNA-1">
    <property type="protein sequence ID" value="BPAG_0001112201-mRNA-1"/>
    <property type="gene ID" value="BPAG_0001112201"/>
</dbReference>
<dbReference type="EMBL" id="UZAD01013212">
    <property type="protein sequence ID" value="VDN92270.1"/>
    <property type="molecule type" value="Genomic_DNA"/>
</dbReference>
<dbReference type="Proteomes" id="UP000278627">
    <property type="component" value="Unassembled WGS sequence"/>
</dbReference>
<proteinExistence type="predicted"/>